<proteinExistence type="predicted"/>
<dbReference type="Proteomes" id="UP000199682">
    <property type="component" value="Unassembled WGS sequence"/>
</dbReference>
<evidence type="ECO:0000313" key="5">
    <source>
        <dbReference type="Proteomes" id="UP000199682"/>
    </source>
</evidence>
<dbReference type="PANTHER" id="PTHR32308:SF10">
    <property type="entry name" value="CITRATE LYASE SUBUNIT BETA"/>
    <property type="match status" value="1"/>
</dbReference>
<keyword evidence="3" id="KW-0460">Magnesium</keyword>
<evidence type="ECO:0000256" key="3">
    <source>
        <dbReference type="ARBA" id="ARBA00022842"/>
    </source>
</evidence>
<organism evidence="4 5">
    <name type="scientific">Lentzea albidocapillata subsp. violacea</name>
    <dbReference type="NCBI Taxonomy" id="128104"/>
    <lineage>
        <taxon>Bacteria</taxon>
        <taxon>Bacillati</taxon>
        <taxon>Actinomycetota</taxon>
        <taxon>Actinomycetes</taxon>
        <taxon>Pseudonocardiales</taxon>
        <taxon>Pseudonocardiaceae</taxon>
        <taxon>Lentzea</taxon>
    </lineage>
</organism>
<evidence type="ECO:0000256" key="1">
    <source>
        <dbReference type="ARBA" id="ARBA00001946"/>
    </source>
</evidence>
<evidence type="ECO:0008006" key="6">
    <source>
        <dbReference type="Google" id="ProtNLM"/>
    </source>
</evidence>
<dbReference type="Pfam" id="PF22484">
    <property type="entry name" value="DUF6986"/>
    <property type="match status" value="1"/>
</dbReference>
<protein>
    <recommendedName>
        <fullName evidence="6">Citrate lyase beta subunit</fullName>
    </recommendedName>
</protein>
<dbReference type="AlphaFoldDB" id="A0A1G9VYF4"/>
<reference evidence="5" key="1">
    <citation type="submission" date="2016-10" db="EMBL/GenBank/DDBJ databases">
        <authorList>
            <person name="Varghese N."/>
            <person name="Submissions S."/>
        </authorList>
    </citation>
    <scope>NUCLEOTIDE SEQUENCE [LARGE SCALE GENOMIC DNA]</scope>
    <source>
        <strain evidence="5">DSM 44796</strain>
    </source>
</reference>
<dbReference type="PANTHER" id="PTHR32308">
    <property type="entry name" value="LYASE BETA SUBUNIT, PUTATIVE (AFU_ORTHOLOGUE AFUA_4G13030)-RELATED"/>
    <property type="match status" value="1"/>
</dbReference>
<evidence type="ECO:0000313" key="4">
    <source>
        <dbReference type="EMBL" id="SDM77284.1"/>
    </source>
</evidence>
<dbReference type="GO" id="GO:0000287">
    <property type="term" value="F:magnesium ion binding"/>
    <property type="evidence" value="ECO:0007669"/>
    <property type="project" value="TreeGrafter"/>
</dbReference>
<name>A0A1G9VYF4_9PSEU</name>
<dbReference type="GO" id="GO:0003824">
    <property type="term" value="F:catalytic activity"/>
    <property type="evidence" value="ECO:0007669"/>
    <property type="project" value="InterPro"/>
</dbReference>
<accession>A0A1G9VYF4</accession>
<gene>
    <name evidence="4" type="ORF">SAMN04488074_126106</name>
</gene>
<dbReference type="SUPFAM" id="SSF51621">
    <property type="entry name" value="Phosphoenolpyruvate/pyruvate domain"/>
    <property type="match status" value="1"/>
</dbReference>
<dbReference type="EMBL" id="FNET01000026">
    <property type="protein sequence ID" value="SDM77284.1"/>
    <property type="molecule type" value="Genomic_DNA"/>
</dbReference>
<dbReference type="InterPro" id="IPR040442">
    <property type="entry name" value="Pyrv_kinase-like_dom_sf"/>
</dbReference>
<keyword evidence="2" id="KW-0479">Metal-binding</keyword>
<dbReference type="GO" id="GO:0006107">
    <property type="term" value="P:oxaloacetate metabolic process"/>
    <property type="evidence" value="ECO:0007669"/>
    <property type="project" value="TreeGrafter"/>
</dbReference>
<comment type="cofactor">
    <cofactor evidence="1">
        <name>Mg(2+)</name>
        <dbReference type="ChEBI" id="CHEBI:18420"/>
    </cofactor>
</comment>
<dbReference type="Gene3D" id="3.20.20.60">
    <property type="entry name" value="Phosphoenolpyruvate-binding domains"/>
    <property type="match status" value="1"/>
</dbReference>
<dbReference type="RefSeq" id="WP_090013831.1">
    <property type="nucleotide sequence ID" value="NZ_FNET01000026.1"/>
</dbReference>
<dbReference type="InterPro" id="IPR054255">
    <property type="entry name" value="DUF6986"/>
</dbReference>
<evidence type="ECO:0000256" key="2">
    <source>
        <dbReference type="ARBA" id="ARBA00022723"/>
    </source>
</evidence>
<sequence length="389" mass="42431">MYETSLSPEDVARVTARLSTVERIWPVGRQPVHTCYVPAGRIIGTTVADWGREALESIEPELLPELPEGVLERVEAKLRKEPIEDLRIDFEDGYGAPEDDVEDMDAESTAILLSRWVADGTAPASSGLRIKSFDTAELRERGLRTLDIFLTALGEIPPGFVITFPKVTSVDQVEVFGDVLDLFGGDLKFEIQVETTQSIVDSEGRLAIPRFIEAGRGRVTGLHFGTYDYTAGCGLSASQQHLAHGACDFARHVMQVSAAGTGVRLSDGSTNVLPVGDQKKRGWDTHYRLTRRSLEHGFYQGWDLHPAQLVTRYAAVYAFYREGLEADAARLKAYVQNVSGGVLDEPATAQALSSFFLRAVDCGALDPVEVQAATGLDESALRGLATRSS</sequence>
<dbReference type="InterPro" id="IPR015813">
    <property type="entry name" value="Pyrv/PenolPyrv_kinase-like_dom"/>
</dbReference>